<accession>A0AAD9IE74</accession>
<reference evidence="2" key="1">
    <citation type="journal article" date="2023" name="Mol. Plant Microbe Interact.">
        <title>Elucidating the Obligate Nature and Biological Capacity of an Invasive Fungal Corn Pathogen.</title>
        <authorList>
            <person name="MacCready J.S."/>
            <person name="Roggenkamp E.M."/>
            <person name="Gdanetz K."/>
            <person name="Chilvers M.I."/>
        </authorList>
    </citation>
    <scope>NUCLEOTIDE SEQUENCE</scope>
    <source>
        <strain evidence="2">PM02</strain>
    </source>
</reference>
<dbReference type="EMBL" id="JAQQPM010000009">
    <property type="protein sequence ID" value="KAK2075037.1"/>
    <property type="molecule type" value="Genomic_DNA"/>
</dbReference>
<dbReference type="PANTHER" id="PTHR37019">
    <property type="entry name" value="CHROMOSOME 1, WHOLE GENOME SHOTGUN SEQUENCE"/>
    <property type="match status" value="1"/>
</dbReference>
<proteinExistence type="predicted"/>
<name>A0AAD9IE74_9PEZI</name>
<dbReference type="AlphaFoldDB" id="A0AAD9IE74"/>
<dbReference type="Proteomes" id="UP001217918">
    <property type="component" value="Unassembled WGS sequence"/>
</dbReference>
<gene>
    <name evidence="2" type="ORF">P8C59_009196</name>
</gene>
<evidence type="ECO:0000259" key="1">
    <source>
        <dbReference type="Pfam" id="PF24803"/>
    </source>
</evidence>
<dbReference type="InterPro" id="IPR056121">
    <property type="entry name" value="DUF7704"/>
</dbReference>
<comment type="caution">
    <text evidence="2">The sequence shown here is derived from an EMBL/GenBank/DDBJ whole genome shotgun (WGS) entry which is preliminary data.</text>
</comment>
<organism evidence="2 3">
    <name type="scientific">Phyllachora maydis</name>
    <dbReference type="NCBI Taxonomy" id="1825666"/>
    <lineage>
        <taxon>Eukaryota</taxon>
        <taxon>Fungi</taxon>
        <taxon>Dikarya</taxon>
        <taxon>Ascomycota</taxon>
        <taxon>Pezizomycotina</taxon>
        <taxon>Sordariomycetes</taxon>
        <taxon>Sordariomycetidae</taxon>
        <taxon>Phyllachorales</taxon>
        <taxon>Phyllachoraceae</taxon>
        <taxon>Phyllachora</taxon>
    </lineage>
</organism>
<protein>
    <recommendedName>
        <fullName evidence="1">DUF7704 domain-containing protein</fullName>
    </recommendedName>
</protein>
<evidence type="ECO:0000313" key="2">
    <source>
        <dbReference type="EMBL" id="KAK2075037.1"/>
    </source>
</evidence>
<dbReference type="Pfam" id="PF24803">
    <property type="entry name" value="DUF7704"/>
    <property type="match status" value="1"/>
</dbReference>
<dbReference type="PANTHER" id="PTHR37019:SF2">
    <property type="entry name" value="EXPERA DOMAIN-CONTAINING PROTEIN"/>
    <property type="match status" value="1"/>
</dbReference>
<evidence type="ECO:0000313" key="3">
    <source>
        <dbReference type="Proteomes" id="UP001217918"/>
    </source>
</evidence>
<feature type="domain" description="DUF7704" evidence="1">
    <location>
        <begin position="41"/>
        <end position="77"/>
    </location>
</feature>
<keyword evidence="3" id="KW-1185">Reference proteome</keyword>
<sequence>MASRVPAFPRFVFTIFEPISLPAPGLIRRQEPCRRAAAGQLAVAVLYSTREVRVVRNYLVALMMADIGHVALTARARDVECDDLGECGRHDFFVSDTERVLPWLYL</sequence>